<dbReference type="EMBL" id="JAQQBS010001090">
    <property type="protein sequence ID" value="KAK0169175.1"/>
    <property type="molecule type" value="Genomic_DNA"/>
</dbReference>
<proteinExistence type="predicted"/>
<evidence type="ECO:0000313" key="2">
    <source>
        <dbReference type="Proteomes" id="UP001168990"/>
    </source>
</evidence>
<keyword evidence="2" id="KW-1185">Reference proteome</keyword>
<protein>
    <submittedName>
        <fullName evidence="1">Uncharacterized protein</fullName>
    </submittedName>
</protein>
<dbReference type="Gene3D" id="3.40.350.10">
    <property type="entry name" value="Creatinase/prolidase N-terminal domain"/>
    <property type="match status" value="1"/>
</dbReference>
<dbReference type="AlphaFoldDB" id="A0AA39FGP3"/>
<dbReference type="InterPro" id="IPR029149">
    <property type="entry name" value="Creatin/AminoP/Spt16_N"/>
</dbReference>
<feature type="non-terminal residue" evidence="1">
    <location>
        <position position="140"/>
    </location>
</feature>
<reference evidence="1" key="2">
    <citation type="submission" date="2023-03" db="EMBL/GenBank/DDBJ databases">
        <authorList>
            <person name="Inwood S.N."/>
            <person name="Skelly J.G."/>
            <person name="Guhlin J."/>
            <person name="Harrop T.W.R."/>
            <person name="Goldson S.G."/>
            <person name="Dearden P.K."/>
        </authorList>
    </citation>
    <scope>NUCLEOTIDE SEQUENCE</scope>
    <source>
        <strain evidence="1">Irish</strain>
        <tissue evidence="1">Whole body</tissue>
    </source>
</reference>
<sequence length="140" mass="16028">LAIQSHTSRFHHDCFRTLHYVFFSSKSNLEFLKKLETLNFDDTGVTPIKLFGRTINNTIIFEDMITIIKSSRKGEIIGVFLENENIKSIKTWEAALAENNIGRIDMSAAVAHIMHPKEDVELLKIKKACTIIGQMFNHHV</sequence>
<comment type="caution">
    <text evidence="1">The sequence shown here is derived from an EMBL/GenBank/DDBJ whole genome shotgun (WGS) entry which is preliminary data.</text>
</comment>
<evidence type="ECO:0000313" key="1">
    <source>
        <dbReference type="EMBL" id="KAK0169175.1"/>
    </source>
</evidence>
<name>A0AA39FGP3_9HYME</name>
<dbReference type="Proteomes" id="UP001168990">
    <property type="component" value="Unassembled WGS sequence"/>
</dbReference>
<organism evidence="1 2">
    <name type="scientific">Microctonus aethiopoides</name>
    <dbReference type="NCBI Taxonomy" id="144406"/>
    <lineage>
        <taxon>Eukaryota</taxon>
        <taxon>Metazoa</taxon>
        <taxon>Ecdysozoa</taxon>
        <taxon>Arthropoda</taxon>
        <taxon>Hexapoda</taxon>
        <taxon>Insecta</taxon>
        <taxon>Pterygota</taxon>
        <taxon>Neoptera</taxon>
        <taxon>Endopterygota</taxon>
        <taxon>Hymenoptera</taxon>
        <taxon>Apocrita</taxon>
        <taxon>Ichneumonoidea</taxon>
        <taxon>Braconidae</taxon>
        <taxon>Euphorinae</taxon>
        <taxon>Microctonus</taxon>
    </lineage>
</organism>
<accession>A0AA39FGP3</accession>
<gene>
    <name evidence="1" type="ORF">PV328_012376</name>
</gene>
<reference evidence="1" key="1">
    <citation type="journal article" date="2023" name="bioRxiv">
        <title>Scaffold-level genome assemblies of two parasitoid biocontrol wasps reveal the parthenogenesis mechanism and an associated novel virus.</title>
        <authorList>
            <person name="Inwood S."/>
            <person name="Skelly J."/>
            <person name="Guhlin J."/>
            <person name="Harrop T."/>
            <person name="Goldson S."/>
            <person name="Dearden P."/>
        </authorList>
    </citation>
    <scope>NUCLEOTIDE SEQUENCE</scope>
    <source>
        <strain evidence="1">Irish</strain>
        <tissue evidence="1">Whole body</tissue>
    </source>
</reference>